<organism evidence="2 3">
    <name type="scientific">Thiolapillus brandeum</name>
    <dbReference type="NCBI Taxonomy" id="1076588"/>
    <lineage>
        <taxon>Bacteria</taxon>
        <taxon>Pseudomonadati</taxon>
        <taxon>Pseudomonadota</taxon>
        <taxon>Gammaproteobacteria</taxon>
        <taxon>Chromatiales</taxon>
        <taxon>Sedimenticolaceae</taxon>
        <taxon>Thiolapillus</taxon>
    </lineage>
</organism>
<feature type="region of interest" description="Disordered" evidence="1">
    <location>
        <begin position="1"/>
        <end position="21"/>
    </location>
</feature>
<name>A0A7U6GHH8_9GAMM</name>
<proteinExistence type="predicted"/>
<evidence type="ECO:0000313" key="2">
    <source>
        <dbReference type="EMBL" id="BAO43730.1"/>
    </source>
</evidence>
<feature type="compositionally biased region" description="Low complexity" evidence="1">
    <location>
        <begin position="11"/>
        <end position="21"/>
    </location>
</feature>
<evidence type="ECO:0000313" key="3">
    <source>
        <dbReference type="Proteomes" id="UP000031631"/>
    </source>
</evidence>
<dbReference type="Proteomes" id="UP000031631">
    <property type="component" value="Chromosome"/>
</dbReference>
<dbReference type="KEGG" id="tbn:TBH_C0793"/>
<protein>
    <submittedName>
        <fullName evidence="2">Uncharacterized protein</fullName>
    </submittedName>
</protein>
<reference evidence="2 3" key="1">
    <citation type="journal article" date="2014" name="PLoS ONE">
        <title>Physiological and genomic features of a novel sulfur-oxidizing gammaproteobacterium belonging to a previously uncultivated symbiotic lineage isolated from a hydrothermal vent.</title>
        <authorList>
            <person name="Nunoura T."/>
            <person name="Takaki Y."/>
            <person name="Kazama H."/>
            <person name="Kakuta J."/>
            <person name="Shimamura S."/>
            <person name="Makita H."/>
            <person name="Hirai M."/>
            <person name="Miyazaki M."/>
            <person name="Takai K."/>
        </authorList>
    </citation>
    <scope>NUCLEOTIDE SEQUENCE [LARGE SCALE GENOMIC DNA]</scope>
    <source>
        <strain evidence="2 3">Hiromi1</strain>
    </source>
</reference>
<feature type="compositionally biased region" description="Basic residues" evidence="1">
    <location>
        <begin position="65"/>
        <end position="79"/>
    </location>
</feature>
<dbReference type="EMBL" id="AP012273">
    <property type="protein sequence ID" value="BAO43730.1"/>
    <property type="molecule type" value="Genomic_DNA"/>
</dbReference>
<accession>A0A7U6GHH8</accession>
<feature type="region of interest" description="Disordered" evidence="1">
    <location>
        <begin position="63"/>
        <end position="92"/>
    </location>
</feature>
<sequence>MLGLEDGRHGTGSMTMTGTTTRLPGITADILMGMAHPMVMGMRLMDMDTPLMVIPTVVIPMLPNRHTHKPNNRHNRRNLPKTSPVADRKDNYQARHIAGPVLDRARGFGS</sequence>
<gene>
    <name evidence="2" type="ORF">TBH_C0793</name>
</gene>
<dbReference type="AlphaFoldDB" id="A0A7U6GHH8"/>
<keyword evidence="3" id="KW-1185">Reference proteome</keyword>
<evidence type="ECO:0000256" key="1">
    <source>
        <dbReference type="SAM" id="MobiDB-lite"/>
    </source>
</evidence>